<evidence type="ECO:0000313" key="1">
    <source>
        <dbReference type="EMBL" id="GAA3651249.1"/>
    </source>
</evidence>
<proteinExistence type="predicted"/>
<dbReference type="EMBL" id="BAAAYV010000005">
    <property type="protein sequence ID" value="GAA3651249.1"/>
    <property type="molecule type" value="Genomic_DNA"/>
</dbReference>
<sequence>MARVTSHEDAVVSAADQAARPTAPVSAPALLSAPGVAPLTLLGDAAASAGLCSGGACALPSATARRTTDPRR</sequence>
<comment type="caution">
    <text evidence="1">The sequence shown here is derived from an EMBL/GenBank/DDBJ whole genome shotgun (WGS) entry which is preliminary data.</text>
</comment>
<name>A0ABP7B8D6_9MICO</name>
<reference evidence="2" key="1">
    <citation type="journal article" date="2019" name="Int. J. Syst. Evol. Microbiol.">
        <title>The Global Catalogue of Microorganisms (GCM) 10K type strain sequencing project: providing services to taxonomists for standard genome sequencing and annotation.</title>
        <authorList>
            <consortium name="The Broad Institute Genomics Platform"/>
            <consortium name="The Broad Institute Genome Sequencing Center for Infectious Disease"/>
            <person name="Wu L."/>
            <person name="Ma J."/>
        </authorList>
    </citation>
    <scope>NUCLEOTIDE SEQUENCE [LARGE SCALE GENOMIC DNA]</scope>
    <source>
        <strain evidence="2">JCM 16546</strain>
    </source>
</reference>
<organism evidence="1 2">
    <name type="scientific">Microbacterium marinilacus</name>
    <dbReference type="NCBI Taxonomy" id="415209"/>
    <lineage>
        <taxon>Bacteria</taxon>
        <taxon>Bacillati</taxon>
        <taxon>Actinomycetota</taxon>
        <taxon>Actinomycetes</taxon>
        <taxon>Micrococcales</taxon>
        <taxon>Microbacteriaceae</taxon>
        <taxon>Microbacterium</taxon>
    </lineage>
</organism>
<evidence type="ECO:0000313" key="2">
    <source>
        <dbReference type="Proteomes" id="UP001410795"/>
    </source>
</evidence>
<keyword evidence="2" id="KW-1185">Reference proteome</keyword>
<dbReference type="Proteomes" id="UP001410795">
    <property type="component" value="Unassembled WGS sequence"/>
</dbReference>
<gene>
    <name evidence="1" type="ORF">GCM10022202_08620</name>
</gene>
<accession>A0ABP7B8D6</accession>
<protein>
    <submittedName>
        <fullName evidence="1">Uncharacterized protein</fullName>
    </submittedName>
</protein>